<protein>
    <recommendedName>
        <fullName evidence="3">SH3b domain-containing protein</fullName>
    </recommendedName>
</protein>
<evidence type="ECO:0000256" key="1">
    <source>
        <dbReference type="ARBA" id="ARBA00004442"/>
    </source>
</evidence>
<reference evidence="5" key="1">
    <citation type="journal article" date="2019" name="Int. J. Syst. Evol. Microbiol.">
        <title>The Global Catalogue of Microorganisms (GCM) 10K type strain sequencing project: providing services to taxonomists for standard genome sequencing and annotation.</title>
        <authorList>
            <consortium name="The Broad Institute Genomics Platform"/>
            <consortium name="The Broad Institute Genome Sequencing Center for Infectious Disease"/>
            <person name="Wu L."/>
            <person name="Ma J."/>
        </authorList>
    </citation>
    <scope>NUCLEOTIDE SEQUENCE [LARGE SCALE GENOMIC DNA]</scope>
    <source>
        <strain evidence="5">JCM 15503</strain>
    </source>
</reference>
<dbReference type="PROSITE" id="PS51781">
    <property type="entry name" value="SH3B"/>
    <property type="match status" value="1"/>
</dbReference>
<organism evidence="4 5">
    <name type="scientific">Ideonella azotifigens</name>
    <dbReference type="NCBI Taxonomy" id="513160"/>
    <lineage>
        <taxon>Bacteria</taxon>
        <taxon>Pseudomonadati</taxon>
        <taxon>Pseudomonadota</taxon>
        <taxon>Betaproteobacteria</taxon>
        <taxon>Burkholderiales</taxon>
        <taxon>Sphaerotilaceae</taxon>
        <taxon>Ideonella</taxon>
    </lineage>
</organism>
<comment type="caution">
    <text evidence="4">The sequence shown here is derived from an EMBL/GenBank/DDBJ whole genome shotgun (WGS) entry which is preliminary data.</text>
</comment>
<name>A0ABP3VMT5_9BURK</name>
<evidence type="ECO:0000313" key="4">
    <source>
        <dbReference type="EMBL" id="GAA0764408.1"/>
    </source>
</evidence>
<feature type="chain" id="PRO_5046970690" description="SH3b domain-containing protein" evidence="2">
    <location>
        <begin position="33"/>
        <end position="287"/>
    </location>
</feature>
<dbReference type="InterPro" id="IPR010466">
    <property type="entry name" value="DUF1058"/>
</dbReference>
<keyword evidence="5" id="KW-1185">Reference proteome</keyword>
<dbReference type="SUPFAM" id="SSF56925">
    <property type="entry name" value="OMPA-like"/>
    <property type="match status" value="1"/>
</dbReference>
<evidence type="ECO:0000256" key="2">
    <source>
        <dbReference type="SAM" id="SignalP"/>
    </source>
</evidence>
<dbReference type="Proteomes" id="UP001500279">
    <property type="component" value="Unassembled WGS sequence"/>
</dbReference>
<feature type="domain" description="SH3b" evidence="3">
    <location>
        <begin position="65"/>
        <end position="130"/>
    </location>
</feature>
<dbReference type="InterPro" id="IPR011250">
    <property type="entry name" value="OMP/PagP_B-barrel"/>
</dbReference>
<comment type="subcellular location">
    <subcellularLocation>
        <location evidence="1">Cell outer membrane</location>
    </subcellularLocation>
</comment>
<sequence>MSFFSRLGGVTGLAAQLTILVALAASAASAVAQTVMPAVDAPEAVPSVGIPQPLVWVGAEPGRDDKVEIVQVQVAYVEMRSGPGRGYPIFYVAKREEWLRIELRHTDWYQVRTANGKVGWVQRGQLENTVVAGGDQLYRNVVLGDYLNRKVELGAAWGRFKSEPMIRFWTAYRMSDTLSLEGSLAQVQGVYSGSTLWHADLMAEPWSDQRLSPYFAVGVGQFKNIPNQSLVESQTTDAKLADMRLGLRWHLTDRFVLRLDGTLYTAFLSQQRTGEYRAYSAGLSFFF</sequence>
<accession>A0ABP3VMT5</accession>
<dbReference type="Gene3D" id="2.30.30.40">
    <property type="entry name" value="SH3 Domains"/>
    <property type="match status" value="1"/>
</dbReference>
<dbReference type="InterPro" id="IPR003646">
    <property type="entry name" value="SH3-like_bac-type"/>
</dbReference>
<evidence type="ECO:0000259" key="3">
    <source>
        <dbReference type="PROSITE" id="PS51781"/>
    </source>
</evidence>
<keyword evidence="2" id="KW-0732">Signal</keyword>
<proteinExistence type="predicted"/>
<gene>
    <name evidence="4" type="ORF">GCM10009107_50450</name>
</gene>
<dbReference type="EMBL" id="BAAAEW010000042">
    <property type="protein sequence ID" value="GAA0764408.1"/>
    <property type="molecule type" value="Genomic_DNA"/>
</dbReference>
<dbReference type="Pfam" id="PF06347">
    <property type="entry name" value="SH3_4"/>
    <property type="match status" value="1"/>
</dbReference>
<feature type="signal peptide" evidence="2">
    <location>
        <begin position="1"/>
        <end position="32"/>
    </location>
</feature>
<evidence type="ECO:0000313" key="5">
    <source>
        <dbReference type="Proteomes" id="UP001500279"/>
    </source>
</evidence>